<feature type="domain" description="Enolase C-terminal" evidence="3">
    <location>
        <begin position="143"/>
        <end position="351"/>
    </location>
</feature>
<dbReference type="InterPro" id="IPR034593">
    <property type="entry name" value="DgoD-like"/>
</dbReference>
<dbReference type="OrthoDB" id="9796450at2"/>
<evidence type="ECO:0000313" key="5">
    <source>
        <dbReference type="Proteomes" id="UP000184428"/>
    </source>
</evidence>
<gene>
    <name evidence="4" type="ORF">SAMN05660350_00414</name>
</gene>
<dbReference type="Gene3D" id="3.30.390.10">
    <property type="entry name" value="Enolase-like, N-terminal domain"/>
    <property type="match status" value="1"/>
</dbReference>
<evidence type="ECO:0000259" key="2">
    <source>
        <dbReference type="Pfam" id="PF02746"/>
    </source>
</evidence>
<dbReference type="InterPro" id="IPR029065">
    <property type="entry name" value="Enolase_C-like"/>
</dbReference>
<protein>
    <submittedName>
        <fullName evidence="4">L-alanine-DL-glutamate epimerase</fullName>
    </submittedName>
</protein>
<dbReference type="InterPro" id="IPR013341">
    <property type="entry name" value="Mandelate_racemase_N_dom"/>
</dbReference>
<feature type="region of interest" description="Disordered" evidence="1">
    <location>
        <begin position="328"/>
        <end position="353"/>
    </location>
</feature>
<dbReference type="EMBL" id="FRDM01000001">
    <property type="protein sequence ID" value="SHN52670.1"/>
    <property type="molecule type" value="Genomic_DNA"/>
</dbReference>
<dbReference type="SUPFAM" id="SSF54826">
    <property type="entry name" value="Enolase N-terminal domain-like"/>
    <property type="match status" value="1"/>
</dbReference>
<evidence type="ECO:0000259" key="3">
    <source>
        <dbReference type="Pfam" id="PF13378"/>
    </source>
</evidence>
<dbReference type="Gene3D" id="3.20.20.120">
    <property type="entry name" value="Enolase-like C-terminal domain"/>
    <property type="match status" value="1"/>
</dbReference>
<reference evidence="4 5" key="1">
    <citation type="submission" date="2016-12" db="EMBL/GenBank/DDBJ databases">
        <authorList>
            <person name="Song W.-J."/>
            <person name="Kurnit D.M."/>
        </authorList>
    </citation>
    <scope>NUCLEOTIDE SEQUENCE [LARGE SCALE GENOMIC DNA]</scope>
    <source>
        <strain evidence="4 5">DSM 43162</strain>
    </source>
</reference>
<evidence type="ECO:0000256" key="1">
    <source>
        <dbReference type="SAM" id="MobiDB-lite"/>
    </source>
</evidence>
<proteinExistence type="predicted"/>
<dbReference type="SUPFAM" id="SSF51604">
    <property type="entry name" value="Enolase C-terminal domain-like"/>
    <property type="match status" value="1"/>
</dbReference>
<feature type="domain" description="Mandelate racemase/muconate lactonizing enzyme N-terminal" evidence="2">
    <location>
        <begin position="31"/>
        <end position="109"/>
    </location>
</feature>
<dbReference type="PANTHER" id="PTHR48080">
    <property type="entry name" value="D-GALACTONATE DEHYDRATASE-RELATED"/>
    <property type="match status" value="1"/>
</dbReference>
<evidence type="ECO:0000313" key="4">
    <source>
        <dbReference type="EMBL" id="SHN52670.1"/>
    </source>
</evidence>
<accession>A0A1M7S2I3</accession>
<dbReference type="AlphaFoldDB" id="A0A1M7S2I3"/>
<dbReference type="Proteomes" id="UP000184428">
    <property type="component" value="Unassembled WGS sequence"/>
</dbReference>
<dbReference type="Pfam" id="PF02746">
    <property type="entry name" value="MR_MLE_N"/>
    <property type="match status" value="1"/>
</dbReference>
<name>A0A1M7S2I3_9ACTN</name>
<organism evidence="4 5">
    <name type="scientific">Geodermatophilus obscurus</name>
    <dbReference type="NCBI Taxonomy" id="1861"/>
    <lineage>
        <taxon>Bacteria</taxon>
        <taxon>Bacillati</taxon>
        <taxon>Actinomycetota</taxon>
        <taxon>Actinomycetes</taxon>
        <taxon>Geodermatophilales</taxon>
        <taxon>Geodermatophilaceae</taxon>
        <taxon>Geodermatophilus</taxon>
    </lineage>
</organism>
<sequence>MTTVQRVELVAGHDPGQPGDETTFVAAHARGGTGSYGPVSEEVAQCIQSTVGPAAAGAAVEDHADLRAFLAQRVSGHASRALSWAIGAVDCALWDLHSRLSQRPVADLLVAGWAHPHRVAPARRVAVYASWLGLDLASDEALESVRRVTRNGWAFSKWGLRARWPASATAQATRLAAVAQRAAHAAGQPLAFDAVFTWDLALAARFAEQPDLAWLRWIEDPLPSSAVASYARLPTALPVAAGEGLRVDSDPVTLLAHLSGGLTLDVVGCGGLTRAADLTRLAAAAGVQVFPHGRSYVPGIHLAAAFPDTAPAVEYRLQWEPSRQRRYRRPWIPTDGAVDLPDTPGLGADPRRP</sequence>
<dbReference type="SFLD" id="SFLDS00001">
    <property type="entry name" value="Enolase"/>
    <property type="match status" value="1"/>
</dbReference>
<dbReference type="InterPro" id="IPR029017">
    <property type="entry name" value="Enolase-like_N"/>
</dbReference>
<dbReference type="InterPro" id="IPR036849">
    <property type="entry name" value="Enolase-like_C_sf"/>
</dbReference>
<dbReference type="Pfam" id="PF13378">
    <property type="entry name" value="MR_MLE_C"/>
    <property type="match status" value="1"/>
</dbReference>